<evidence type="ECO:0000256" key="4">
    <source>
        <dbReference type="ARBA" id="ARBA00022452"/>
    </source>
</evidence>
<gene>
    <name evidence="14" type="ORF">IP91_01068</name>
</gene>
<keyword evidence="15" id="KW-1185">Reference proteome</keyword>
<keyword evidence="6 12" id="KW-0732">Signal</keyword>
<comment type="similarity">
    <text evidence="2 10">Belongs to the TonB-dependent receptor family.</text>
</comment>
<evidence type="ECO:0000256" key="5">
    <source>
        <dbReference type="ARBA" id="ARBA00022692"/>
    </source>
</evidence>
<dbReference type="Gene3D" id="2.170.130.10">
    <property type="entry name" value="TonB-dependent receptor, plug domain"/>
    <property type="match status" value="1"/>
</dbReference>
<dbReference type="GO" id="GO:0009279">
    <property type="term" value="C:cell outer membrane"/>
    <property type="evidence" value="ECO:0007669"/>
    <property type="project" value="UniProtKB-SubCell"/>
</dbReference>
<dbReference type="SUPFAM" id="SSF56935">
    <property type="entry name" value="Porins"/>
    <property type="match status" value="1"/>
</dbReference>
<name>A0A562RNJ2_9BURK</name>
<evidence type="ECO:0000256" key="12">
    <source>
        <dbReference type="SAM" id="SignalP"/>
    </source>
</evidence>
<dbReference type="InterPro" id="IPR036942">
    <property type="entry name" value="Beta-barrel_TonB_sf"/>
</dbReference>
<comment type="caution">
    <text evidence="14">The sequence shown here is derived from an EMBL/GenBank/DDBJ whole genome shotgun (WGS) entry which is preliminary data.</text>
</comment>
<evidence type="ECO:0000256" key="3">
    <source>
        <dbReference type="ARBA" id="ARBA00022448"/>
    </source>
</evidence>
<feature type="signal peptide" evidence="12">
    <location>
        <begin position="1"/>
        <end position="26"/>
    </location>
</feature>
<protein>
    <submittedName>
        <fullName evidence="14">Iron complex outermembrane receptor protein</fullName>
    </submittedName>
</protein>
<comment type="subcellular location">
    <subcellularLocation>
        <location evidence="1 10">Cell outer membrane</location>
        <topology evidence="1 10">Multi-pass membrane protein</topology>
    </subcellularLocation>
</comment>
<proteinExistence type="inferred from homology"/>
<reference evidence="14 15" key="1">
    <citation type="journal article" date="2015" name="Stand. Genomic Sci.">
        <title>Genomic Encyclopedia of Bacterial and Archaeal Type Strains, Phase III: the genomes of soil and plant-associated and newly described type strains.</title>
        <authorList>
            <person name="Whitman W.B."/>
            <person name="Woyke T."/>
            <person name="Klenk H.P."/>
            <person name="Zhou Y."/>
            <person name="Lilburn T.G."/>
            <person name="Beck B.J."/>
            <person name="De Vos P."/>
            <person name="Vandamme P."/>
            <person name="Eisen J.A."/>
            <person name="Garrity G."/>
            <person name="Hugenholtz P."/>
            <person name="Kyrpides N.C."/>
        </authorList>
    </citation>
    <scope>NUCLEOTIDE SEQUENCE [LARGE SCALE GENOMIC DNA]</scope>
    <source>
        <strain evidence="14 15">CGMCC 1.10822</strain>
    </source>
</reference>
<dbReference type="EMBL" id="VLLB01000001">
    <property type="protein sequence ID" value="TWI69990.1"/>
    <property type="molecule type" value="Genomic_DNA"/>
</dbReference>
<keyword evidence="9 10" id="KW-0998">Cell outer membrane</keyword>
<keyword evidence="8 14" id="KW-0675">Receptor</keyword>
<keyword evidence="3 10" id="KW-0813">Transport</keyword>
<feature type="region of interest" description="Disordered" evidence="11">
    <location>
        <begin position="408"/>
        <end position="427"/>
    </location>
</feature>
<dbReference type="InterPro" id="IPR039426">
    <property type="entry name" value="TonB-dep_rcpt-like"/>
</dbReference>
<dbReference type="InterPro" id="IPR037066">
    <property type="entry name" value="Plug_dom_sf"/>
</dbReference>
<dbReference type="PROSITE" id="PS52016">
    <property type="entry name" value="TONB_DEPENDENT_REC_3"/>
    <property type="match status" value="1"/>
</dbReference>
<keyword evidence="7 10" id="KW-0472">Membrane</keyword>
<dbReference type="RefSeq" id="WP_158643089.1">
    <property type="nucleotide sequence ID" value="NZ_VLLB01000001.1"/>
</dbReference>
<sequence length="677" mass="74011">MRLTTKRVPIAAACMTLLFAQASAAAAPQLQDDIAELSLEQLSDIVITSVSRQEEKLASAAASVFIISATDIRRSGARTIPEALRLAPNLQVARVDSRSYAISARGFNDVYSNKLLVMIDGRSLYTPLYSGVFWDSQDVVMEDVERIEVISGPGATIWGANAVNGVINVITRSAKDTQGGLLAVAAGSRERDGTVRYGGTLPNGGHYRAYARYAGADDSDRGAGDTRAGTAQTSFSRRQAGFRADWERAGGGLTLSGDVYDSDLAQAGGRPMLVSGANLVTRLTRRLPDDASLRLQLVLDHVERNQPGAIDERLDIVELEAQHSLRLGERHNVTWGGTYRYARDQLSYGRTFAFLPPDLTMHWASLFAQDEVALAPGLRLTVGAKMEHNNYTGAEYLPSVRLAWAPQGAGDGTNDGTGEEAAGTGNSGINGRYTVNQLFWTSLSRTVRAPSRIDRDLYTPVQPIPVRGVPRYAFGGGPDFQSETARVAELGYRIQPAPAWTYSATLFFADYERLRTREPNPNGPAYSGLVENRNMAYGRSRGVEMWARWQVLDSWRLNAGLVIQRVNTALRPGSQDTGAAFGVATSDPGKYWQLRSSHDLPANMQLDWTLRYVGSLPRPAVPSYRELDLQWLWRARPNIDVALIGQNLLHGSHAEFGTATGRSVFERSAVLKLTVRF</sequence>
<dbReference type="PANTHER" id="PTHR30069:SF29">
    <property type="entry name" value="HEMOGLOBIN AND HEMOGLOBIN-HAPTOGLOBIN-BINDING PROTEIN 1-RELATED"/>
    <property type="match status" value="1"/>
</dbReference>
<evidence type="ECO:0000313" key="15">
    <source>
        <dbReference type="Proteomes" id="UP000318431"/>
    </source>
</evidence>
<evidence type="ECO:0000256" key="11">
    <source>
        <dbReference type="SAM" id="MobiDB-lite"/>
    </source>
</evidence>
<dbReference type="GO" id="GO:0044718">
    <property type="term" value="P:siderophore transmembrane transport"/>
    <property type="evidence" value="ECO:0007669"/>
    <property type="project" value="TreeGrafter"/>
</dbReference>
<accession>A0A562RNJ2</accession>
<organism evidence="14 15">
    <name type="scientific">Pseudoduganella lurida</name>
    <dbReference type="NCBI Taxonomy" id="1036180"/>
    <lineage>
        <taxon>Bacteria</taxon>
        <taxon>Pseudomonadati</taxon>
        <taxon>Pseudomonadota</taxon>
        <taxon>Betaproteobacteria</taxon>
        <taxon>Burkholderiales</taxon>
        <taxon>Oxalobacteraceae</taxon>
        <taxon>Telluria group</taxon>
        <taxon>Pseudoduganella</taxon>
    </lineage>
</organism>
<dbReference type="AlphaFoldDB" id="A0A562RNJ2"/>
<keyword evidence="5 10" id="KW-0812">Transmembrane</keyword>
<keyword evidence="4 10" id="KW-1134">Transmembrane beta strand</keyword>
<evidence type="ECO:0000256" key="10">
    <source>
        <dbReference type="PROSITE-ProRule" id="PRU01360"/>
    </source>
</evidence>
<evidence type="ECO:0000256" key="2">
    <source>
        <dbReference type="ARBA" id="ARBA00009810"/>
    </source>
</evidence>
<evidence type="ECO:0000256" key="8">
    <source>
        <dbReference type="ARBA" id="ARBA00023170"/>
    </source>
</evidence>
<dbReference type="PANTHER" id="PTHR30069">
    <property type="entry name" value="TONB-DEPENDENT OUTER MEMBRANE RECEPTOR"/>
    <property type="match status" value="1"/>
</dbReference>
<dbReference type="InterPro" id="IPR012910">
    <property type="entry name" value="Plug_dom"/>
</dbReference>
<dbReference type="Gene3D" id="2.40.170.20">
    <property type="entry name" value="TonB-dependent receptor, beta-barrel domain"/>
    <property type="match status" value="1"/>
</dbReference>
<evidence type="ECO:0000313" key="14">
    <source>
        <dbReference type="EMBL" id="TWI69990.1"/>
    </source>
</evidence>
<evidence type="ECO:0000256" key="6">
    <source>
        <dbReference type="ARBA" id="ARBA00022729"/>
    </source>
</evidence>
<dbReference type="Proteomes" id="UP000318431">
    <property type="component" value="Unassembled WGS sequence"/>
</dbReference>
<dbReference type="GO" id="GO:0015344">
    <property type="term" value="F:siderophore uptake transmembrane transporter activity"/>
    <property type="evidence" value="ECO:0007669"/>
    <property type="project" value="TreeGrafter"/>
</dbReference>
<dbReference type="Pfam" id="PF07715">
    <property type="entry name" value="Plug"/>
    <property type="match status" value="1"/>
</dbReference>
<evidence type="ECO:0000259" key="13">
    <source>
        <dbReference type="Pfam" id="PF07715"/>
    </source>
</evidence>
<evidence type="ECO:0000256" key="1">
    <source>
        <dbReference type="ARBA" id="ARBA00004571"/>
    </source>
</evidence>
<feature type="chain" id="PRO_5022065551" evidence="12">
    <location>
        <begin position="27"/>
        <end position="677"/>
    </location>
</feature>
<feature type="domain" description="TonB-dependent receptor plug" evidence="13">
    <location>
        <begin position="58"/>
        <end position="166"/>
    </location>
</feature>
<evidence type="ECO:0000256" key="9">
    <source>
        <dbReference type="ARBA" id="ARBA00023237"/>
    </source>
</evidence>
<evidence type="ECO:0000256" key="7">
    <source>
        <dbReference type="ARBA" id="ARBA00023136"/>
    </source>
</evidence>
<dbReference type="OrthoDB" id="183532at2"/>